<dbReference type="Pfam" id="PF03033">
    <property type="entry name" value="Glyco_transf_28"/>
    <property type="match status" value="1"/>
</dbReference>
<dbReference type="InterPro" id="IPR004276">
    <property type="entry name" value="GlycoTrans_28_N"/>
</dbReference>
<dbReference type="PANTHER" id="PTHR48050:SF13">
    <property type="entry name" value="STEROL 3-BETA-GLUCOSYLTRANSFERASE UGT80A2"/>
    <property type="match status" value="1"/>
</dbReference>
<dbReference type="Proteomes" id="UP000732377">
    <property type="component" value="Unassembled WGS sequence"/>
</dbReference>
<evidence type="ECO:0000259" key="1">
    <source>
        <dbReference type="Pfam" id="PF03033"/>
    </source>
</evidence>
<feature type="domain" description="Glycosyltransferase family 28 N-terminal" evidence="1">
    <location>
        <begin position="3"/>
        <end position="133"/>
    </location>
</feature>
<name>A0A953IBJ0_SYMTR</name>
<dbReference type="AlphaFoldDB" id="A0A953IBJ0"/>
<dbReference type="SUPFAM" id="SSF53756">
    <property type="entry name" value="UDP-Glycosyltransferase/glycogen phosphorylase"/>
    <property type="match status" value="1"/>
</dbReference>
<dbReference type="FunFam" id="3.40.50.2000:FF:000009">
    <property type="entry name" value="Sterol 3-beta-glucosyltransferase UGT80A2"/>
    <property type="match status" value="1"/>
</dbReference>
<dbReference type="Pfam" id="PF06722">
    <property type="entry name" value="EryCIII-like_C"/>
    <property type="match status" value="1"/>
</dbReference>
<dbReference type="GO" id="GO:0033072">
    <property type="term" value="P:vancomycin biosynthetic process"/>
    <property type="evidence" value="ECO:0007669"/>
    <property type="project" value="UniProtKB-ARBA"/>
</dbReference>
<dbReference type="RefSeq" id="WP_273381478.1">
    <property type="nucleotide sequence ID" value="NZ_PIUK01000319.1"/>
</dbReference>
<evidence type="ECO:0000259" key="2">
    <source>
        <dbReference type="Pfam" id="PF06722"/>
    </source>
</evidence>
<dbReference type="InterPro" id="IPR010610">
    <property type="entry name" value="EryCIII-like_C"/>
</dbReference>
<dbReference type="InterPro" id="IPR002213">
    <property type="entry name" value="UDP_glucos_trans"/>
</dbReference>
<dbReference type="PANTHER" id="PTHR48050">
    <property type="entry name" value="STEROL 3-BETA-GLUCOSYLTRANSFERASE"/>
    <property type="match status" value="1"/>
</dbReference>
<dbReference type="EMBL" id="PIUK01000319">
    <property type="protein sequence ID" value="MBY6278043.1"/>
    <property type="molecule type" value="Genomic_DNA"/>
</dbReference>
<dbReference type="GO" id="GO:0008194">
    <property type="term" value="F:UDP-glycosyltransferase activity"/>
    <property type="evidence" value="ECO:0007669"/>
    <property type="project" value="InterPro"/>
</dbReference>
<dbReference type="Gene3D" id="3.40.50.2000">
    <property type="entry name" value="Glycogen Phosphorylase B"/>
    <property type="match status" value="2"/>
</dbReference>
<gene>
    <name evidence="3" type="ORF">CWE10_18045</name>
</gene>
<accession>A0A953IBJ0</accession>
<dbReference type="CDD" id="cd03784">
    <property type="entry name" value="GT1_Gtf-like"/>
    <property type="match status" value="1"/>
</dbReference>
<evidence type="ECO:0000313" key="3">
    <source>
        <dbReference type="EMBL" id="MBY6278043.1"/>
    </source>
</evidence>
<dbReference type="InterPro" id="IPR050426">
    <property type="entry name" value="Glycosyltransferase_28"/>
</dbReference>
<organism evidence="3 4">
    <name type="scientific">Symbiobacterium thermophilum</name>
    <dbReference type="NCBI Taxonomy" id="2734"/>
    <lineage>
        <taxon>Bacteria</taxon>
        <taxon>Bacillati</taxon>
        <taxon>Bacillota</taxon>
        <taxon>Clostridia</taxon>
        <taxon>Eubacteriales</taxon>
        <taxon>Symbiobacteriaceae</taxon>
        <taxon>Symbiobacterium</taxon>
    </lineage>
</organism>
<feature type="domain" description="Erythromycin biosynthesis protein CIII-like C-terminal" evidence="2">
    <location>
        <begin position="296"/>
        <end position="394"/>
    </location>
</feature>
<evidence type="ECO:0000313" key="4">
    <source>
        <dbReference type="Proteomes" id="UP000732377"/>
    </source>
</evidence>
<reference evidence="3" key="1">
    <citation type="submission" date="2017-11" db="EMBL/GenBank/DDBJ databases">
        <title>Three new genomes from thermophilic consortium.</title>
        <authorList>
            <person name="Quaggio R."/>
            <person name="Amgarten D."/>
            <person name="Setubal J.C."/>
        </authorList>
    </citation>
    <scope>NUCLEOTIDE SEQUENCE</scope>
    <source>
        <strain evidence="3">ZCTH01-B2</strain>
    </source>
</reference>
<protein>
    <submittedName>
        <fullName evidence="3">Glycosyltransferase</fullName>
    </submittedName>
</protein>
<proteinExistence type="predicted"/>
<dbReference type="GO" id="GO:0005975">
    <property type="term" value="P:carbohydrate metabolic process"/>
    <property type="evidence" value="ECO:0007669"/>
    <property type="project" value="InterPro"/>
</dbReference>
<comment type="caution">
    <text evidence="3">The sequence shown here is derived from an EMBL/GenBank/DDBJ whole genome shotgun (WGS) entry which is preliminary data.</text>
</comment>
<dbReference type="GO" id="GO:0016758">
    <property type="term" value="F:hexosyltransferase activity"/>
    <property type="evidence" value="ECO:0007669"/>
    <property type="project" value="InterPro"/>
</dbReference>
<sequence>MKFVILATGTRGDVQPFVALAQGLRAAGHEAVLAAPGSFESFVRSHGVGFFPMGGDYAALLESPEAQAALRGNPVKMMQVVRQTVFPMMRRMLEDAWAAAQGADALVYHPKALAGAHLAERLQVPCFIGAPVPVVVPTAAFPAPAFVSRDLGGFLNRLTYAAVRSGSRPFRGMINEWRRQVLGLGPRREGEYVPGGRLIPVLHAFSPHVVPRPADWPPEAIVTGYWFPRRDEPWEPPAALAAFLEEGPPPVYIGFGSVSGIDGDGSTRMAAEALARAGVRGVIATETGDAPVRLSDTVLAIPGAPHDWLFPRMAAVVHHGGAGTVAAGLAAGKPTLVCPATTDQPFWGRVVHRLGVGPAPIPRRRLTAERLAAAIGTLTTDEDIQRRAAALGEAIRAEDGVGRAVAEILRCSG</sequence>